<organism evidence="1 2">
    <name type="scientific">Lecanicillium saksenae</name>
    <dbReference type="NCBI Taxonomy" id="468837"/>
    <lineage>
        <taxon>Eukaryota</taxon>
        <taxon>Fungi</taxon>
        <taxon>Dikarya</taxon>
        <taxon>Ascomycota</taxon>
        <taxon>Pezizomycotina</taxon>
        <taxon>Sordariomycetes</taxon>
        <taxon>Hypocreomycetidae</taxon>
        <taxon>Hypocreales</taxon>
        <taxon>Cordycipitaceae</taxon>
        <taxon>Lecanicillium</taxon>
    </lineage>
</organism>
<reference evidence="1" key="1">
    <citation type="submission" date="2022-07" db="EMBL/GenBank/DDBJ databases">
        <title>Genome Sequence of Lecanicillium saksenae.</title>
        <authorList>
            <person name="Buettner E."/>
        </authorList>
    </citation>
    <scope>NUCLEOTIDE SEQUENCE</scope>
    <source>
        <strain evidence="1">VT-O1</strain>
    </source>
</reference>
<dbReference type="EMBL" id="JANAKD010000912">
    <property type="protein sequence ID" value="KAJ3486265.1"/>
    <property type="molecule type" value="Genomic_DNA"/>
</dbReference>
<name>A0ACC1QP18_9HYPO</name>
<protein>
    <submittedName>
        <fullName evidence="1">Uncharacterized protein</fullName>
    </submittedName>
</protein>
<dbReference type="Proteomes" id="UP001148737">
    <property type="component" value="Unassembled WGS sequence"/>
</dbReference>
<evidence type="ECO:0000313" key="1">
    <source>
        <dbReference type="EMBL" id="KAJ3486265.1"/>
    </source>
</evidence>
<evidence type="ECO:0000313" key="2">
    <source>
        <dbReference type="Proteomes" id="UP001148737"/>
    </source>
</evidence>
<comment type="caution">
    <text evidence="1">The sequence shown here is derived from an EMBL/GenBank/DDBJ whole genome shotgun (WGS) entry which is preliminary data.</text>
</comment>
<keyword evidence="2" id="KW-1185">Reference proteome</keyword>
<accession>A0ACC1QP18</accession>
<proteinExistence type="predicted"/>
<sequence length="510" mass="55467">MQEDKMKPEPVETIVSRAASTIDSLESATKPYSIFSTGQKKLIVLSVALTAFISTVSAQIYLPAMSPMARDLDVSDESITLTITTYMIFQALAPTFITSLADTGGRRPAYLFCFVIYIASSVGLALVPNFTGALVLRSFQSIGSSSTTVLCNAVIADIITSAERGQYFAYTLIPQALAPSIGPLLGGVLAQYLGWRSVFWFLTIYASVMSIIILSSYPETCRELVGDGSILPPKPYWTLRQYLKHRSKGNKTPATNQTDKTITEKHTSLGRRCCRQVFAVFHLFFKKQPAMLLWSNGLSYLSFYCVPAAMPFLLRDTYGFSETQVGLMFLPLAGGVLLIALLSGKVFSWNYKRHCQRLDIPFERSKQFDSYRFPIERARLEVGLPLVLVAGVCTMGWGWAMHLSSHIAVIAILNFLVGAGMAGSNSCINMVLIDTNPGKSGTAMAASNISKCLIGAGATAAILPLINAIGAGPAFAIVGCAYLLCFIPLLVIALKGLKWRQAELEGEEQT</sequence>
<gene>
    <name evidence="1" type="ORF">NLG97_g6650</name>
</gene>